<evidence type="ECO:0000256" key="2">
    <source>
        <dbReference type="SAM" id="MobiDB-lite"/>
    </source>
</evidence>
<dbReference type="PROSITE" id="PS51031">
    <property type="entry name" value="BESS"/>
    <property type="match status" value="1"/>
</dbReference>
<evidence type="ECO:0000256" key="1">
    <source>
        <dbReference type="PROSITE-ProRule" id="PRU00371"/>
    </source>
</evidence>
<accession>A0A1B6ML88</accession>
<dbReference type="EMBL" id="GEBQ01003338">
    <property type="protein sequence ID" value="JAT36639.1"/>
    <property type="molecule type" value="Transcribed_RNA"/>
</dbReference>
<comment type="subcellular location">
    <subcellularLocation>
        <location evidence="1">Nucleus</location>
    </subcellularLocation>
</comment>
<evidence type="ECO:0000313" key="4">
    <source>
        <dbReference type="EMBL" id="JAT36639.1"/>
    </source>
</evidence>
<sequence length="168" mass="18850">MNSKEKAEDQTKLDDRSGEENGSPQGESHLGEVQQLENTSIMRNIDDDCTIIVNEYEDCTIIANEDEDCMVIANEDEDVSDVEECYDPFDNPSGCDVEEDSNVSTLSGPFADNRPICECNTIKNLMSRTETRYLLSLLPDMEEMSPHQKSVFKAKVVKLVDDVLTDVN</sequence>
<dbReference type="AlphaFoldDB" id="A0A1B6ML88"/>
<reference evidence="4" key="1">
    <citation type="submission" date="2015-11" db="EMBL/GenBank/DDBJ databases">
        <title>De novo transcriptome assembly of four potential Pierce s Disease insect vectors from Arizona vineyards.</title>
        <authorList>
            <person name="Tassone E.E."/>
        </authorList>
    </citation>
    <scope>NUCLEOTIDE SEQUENCE</scope>
</reference>
<organism evidence="4">
    <name type="scientific">Graphocephala atropunctata</name>
    <dbReference type="NCBI Taxonomy" id="36148"/>
    <lineage>
        <taxon>Eukaryota</taxon>
        <taxon>Metazoa</taxon>
        <taxon>Ecdysozoa</taxon>
        <taxon>Arthropoda</taxon>
        <taxon>Hexapoda</taxon>
        <taxon>Insecta</taxon>
        <taxon>Pterygota</taxon>
        <taxon>Neoptera</taxon>
        <taxon>Paraneoptera</taxon>
        <taxon>Hemiptera</taxon>
        <taxon>Auchenorrhyncha</taxon>
        <taxon>Membracoidea</taxon>
        <taxon>Cicadellidae</taxon>
        <taxon>Cicadellinae</taxon>
        <taxon>Cicadellini</taxon>
        <taxon>Graphocephala</taxon>
    </lineage>
</organism>
<dbReference type="GO" id="GO:0003677">
    <property type="term" value="F:DNA binding"/>
    <property type="evidence" value="ECO:0007669"/>
    <property type="project" value="InterPro"/>
</dbReference>
<dbReference type="GO" id="GO:0005634">
    <property type="term" value="C:nucleus"/>
    <property type="evidence" value="ECO:0007669"/>
    <property type="project" value="UniProtKB-SubCell"/>
</dbReference>
<evidence type="ECO:0000259" key="3">
    <source>
        <dbReference type="PROSITE" id="PS51031"/>
    </source>
</evidence>
<proteinExistence type="predicted"/>
<protein>
    <recommendedName>
        <fullName evidence="3">BESS domain-containing protein</fullName>
    </recommendedName>
</protein>
<gene>
    <name evidence="4" type="ORF">g.34368</name>
</gene>
<dbReference type="InterPro" id="IPR004210">
    <property type="entry name" value="BESS_motif"/>
</dbReference>
<dbReference type="Pfam" id="PF02944">
    <property type="entry name" value="BESS"/>
    <property type="match status" value="1"/>
</dbReference>
<feature type="region of interest" description="Disordered" evidence="2">
    <location>
        <begin position="1"/>
        <end position="33"/>
    </location>
</feature>
<feature type="compositionally biased region" description="Basic and acidic residues" evidence="2">
    <location>
        <begin position="1"/>
        <end position="19"/>
    </location>
</feature>
<feature type="domain" description="BESS" evidence="3">
    <location>
        <begin position="127"/>
        <end position="166"/>
    </location>
</feature>
<name>A0A1B6ML88_9HEMI</name>
<keyword evidence="1" id="KW-0539">Nucleus</keyword>